<evidence type="ECO:0000313" key="5">
    <source>
        <dbReference type="Proteomes" id="UP001172756"/>
    </source>
</evidence>
<evidence type="ECO:0000313" key="3">
    <source>
        <dbReference type="EMBL" id="MDN4487447.1"/>
    </source>
</evidence>
<evidence type="ECO:0000256" key="1">
    <source>
        <dbReference type="SAM" id="Phobius"/>
    </source>
</evidence>
<keyword evidence="1" id="KW-1133">Transmembrane helix</keyword>
<reference evidence="3" key="1">
    <citation type="submission" date="2023-06" db="EMBL/GenBank/DDBJ databases">
        <title>Sysu t00039.</title>
        <authorList>
            <person name="Gao L."/>
            <person name="Fang B.-Z."/>
            <person name="Li W.-J."/>
        </authorList>
    </citation>
    <scope>NUCLEOTIDE SEQUENCE</scope>
    <source>
        <strain evidence="3">SYSU T00039</strain>
    </source>
</reference>
<keyword evidence="1" id="KW-0812">Transmembrane</keyword>
<comment type="caution">
    <text evidence="3">The sequence shown here is derived from an EMBL/GenBank/DDBJ whole genome shotgun (WGS) entry which is preliminary data.</text>
</comment>
<evidence type="ECO:0000313" key="4">
    <source>
        <dbReference type="Proteomes" id="UP001172737"/>
    </source>
</evidence>
<dbReference type="EMBL" id="JAUHPX010000002">
    <property type="protein sequence ID" value="MDN4487447.1"/>
    <property type="molecule type" value="Genomic_DNA"/>
</dbReference>
<dbReference type="Proteomes" id="UP001172737">
    <property type="component" value="Unassembled WGS sequence"/>
</dbReference>
<feature type="transmembrane region" description="Helical" evidence="1">
    <location>
        <begin position="60"/>
        <end position="82"/>
    </location>
</feature>
<evidence type="ECO:0000313" key="2">
    <source>
        <dbReference type="EMBL" id="MDN4483801.1"/>
    </source>
</evidence>
<protein>
    <submittedName>
        <fullName evidence="3">Uncharacterized protein</fullName>
    </submittedName>
</protein>
<dbReference type="AlphaFoldDB" id="A0AAW7M8T7"/>
<name>A0AAW7M8T7_9MICO</name>
<gene>
    <name evidence="2" type="ORF">QQ002_09660</name>
    <name evidence="3" type="ORF">QQX10_04600</name>
</gene>
<sequence>MANPSADSARDFSDYRIWMWVWCAAATVATAVAFGVLFPYQTVDRTTGEPLEPGYGWPAFMGGLVIGAIACIPVMIGVHTLFRIQHNTALAADRLRVREPRD</sequence>
<dbReference type="Proteomes" id="UP001172756">
    <property type="component" value="Unassembled WGS sequence"/>
</dbReference>
<reference evidence="2 5" key="2">
    <citation type="submission" date="2023-06" db="EMBL/GenBank/DDBJ databases">
        <title>SYSU T0a273.</title>
        <authorList>
            <person name="Gao L."/>
            <person name="Fang B.-Z."/>
            <person name="Li W.-J."/>
        </authorList>
    </citation>
    <scope>NUCLEOTIDE SEQUENCE [LARGE SCALE GENOMIC DNA]</scope>
    <source>
        <strain evidence="2 5">SYSU T0a273</strain>
    </source>
</reference>
<proteinExistence type="predicted"/>
<dbReference type="RefSeq" id="WP_301118507.1">
    <property type="nucleotide sequence ID" value="NZ_JAUHPX010000002.1"/>
</dbReference>
<keyword evidence="1" id="KW-0472">Membrane</keyword>
<dbReference type="EMBL" id="JAUHQB010000006">
    <property type="protein sequence ID" value="MDN4483801.1"/>
    <property type="molecule type" value="Genomic_DNA"/>
</dbReference>
<keyword evidence="4" id="KW-1185">Reference proteome</keyword>
<accession>A0AAW7M8T7</accession>
<feature type="transmembrane region" description="Helical" evidence="1">
    <location>
        <begin position="17"/>
        <end position="40"/>
    </location>
</feature>
<organism evidence="3 4">
    <name type="scientific">Demequina lignilytica</name>
    <dbReference type="NCBI Taxonomy" id="3051663"/>
    <lineage>
        <taxon>Bacteria</taxon>
        <taxon>Bacillati</taxon>
        <taxon>Actinomycetota</taxon>
        <taxon>Actinomycetes</taxon>
        <taxon>Micrococcales</taxon>
        <taxon>Demequinaceae</taxon>
        <taxon>Demequina</taxon>
    </lineage>
</organism>